<gene>
    <name evidence="2" type="ORF">SAMN05660831_01533</name>
</gene>
<evidence type="ECO:0000313" key="3">
    <source>
        <dbReference type="Proteomes" id="UP000198611"/>
    </source>
</evidence>
<dbReference type="RefSeq" id="WP_093428173.1">
    <property type="nucleotide sequence ID" value="NZ_FOMJ01000004.1"/>
</dbReference>
<dbReference type="Pfam" id="PF09955">
    <property type="entry name" value="DUF2189"/>
    <property type="match status" value="1"/>
</dbReference>
<accession>A0A1I1RQ26</accession>
<sequence>MTTETLTGPVGSHLTIRHVGVGAIGHWLARGVADLRAAPVPALFWGLLFVVVGHLLTGWLADRALTTVALLGGFLLVGPILAAAFYDISRRLEVGERAGLGVELRAWSGNIASIVAFSGLVLIMMAAWLMLSGILASLFLETSRSLMIGEAATLGELVGGILDSPGGLAFAAAYLAAGAAVAGLLFAIGVVALPLMVHRHVDIATAIVTSLRTVRANPGPMALWAVTIVAITLVGMAPYFVLLVVAMPLLGHATWHAYRDLVAEE</sequence>
<feature type="transmembrane region" description="Helical" evidence="1">
    <location>
        <begin position="222"/>
        <end position="250"/>
    </location>
</feature>
<keyword evidence="1" id="KW-1133">Transmembrane helix</keyword>
<dbReference type="OrthoDB" id="5621705at2"/>
<dbReference type="AlphaFoldDB" id="A0A1I1RQ26"/>
<organism evidence="2 3">
    <name type="scientific">Thiohalospira halophila DSM 15071</name>
    <dbReference type="NCBI Taxonomy" id="1123397"/>
    <lineage>
        <taxon>Bacteria</taxon>
        <taxon>Pseudomonadati</taxon>
        <taxon>Pseudomonadota</taxon>
        <taxon>Gammaproteobacteria</taxon>
        <taxon>Thiohalospirales</taxon>
        <taxon>Thiohalospiraceae</taxon>
        <taxon>Thiohalospira</taxon>
    </lineage>
</organism>
<keyword evidence="3" id="KW-1185">Reference proteome</keyword>
<keyword evidence="1" id="KW-0812">Transmembrane</keyword>
<protein>
    <submittedName>
        <fullName evidence="2">Uncharacterized membrane protein</fullName>
    </submittedName>
</protein>
<evidence type="ECO:0000313" key="2">
    <source>
        <dbReference type="EMBL" id="SFD36434.1"/>
    </source>
</evidence>
<dbReference type="Proteomes" id="UP000198611">
    <property type="component" value="Unassembled WGS sequence"/>
</dbReference>
<evidence type="ECO:0000256" key="1">
    <source>
        <dbReference type="SAM" id="Phobius"/>
    </source>
</evidence>
<feature type="transmembrane region" description="Helical" evidence="1">
    <location>
        <begin position="42"/>
        <end position="61"/>
    </location>
</feature>
<proteinExistence type="predicted"/>
<dbReference type="STRING" id="1123397.SAMN05660831_01533"/>
<dbReference type="InterPro" id="IPR018692">
    <property type="entry name" value="DUF2189"/>
</dbReference>
<feature type="transmembrane region" description="Helical" evidence="1">
    <location>
        <begin position="106"/>
        <end position="131"/>
    </location>
</feature>
<reference evidence="2 3" key="1">
    <citation type="submission" date="2016-10" db="EMBL/GenBank/DDBJ databases">
        <authorList>
            <person name="de Groot N.N."/>
        </authorList>
    </citation>
    <scope>NUCLEOTIDE SEQUENCE [LARGE SCALE GENOMIC DNA]</scope>
    <source>
        <strain evidence="2 3">HL3</strain>
    </source>
</reference>
<feature type="transmembrane region" description="Helical" evidence="1">
    <location>
        <begin position="168"/>
        <end position="193"/>
    </location>
</feature>
<feature type="transmembrane region" description="Helical" evidence="1">
    <location>
        <begin position="68"/>
        <end position="86"/>
    </location>
</feature>
<dbReference type="EMBL" id="FOMJ01000004">
    <property type="protein sequence ID" value="SFD36434.1"/>
    <property type="molecule type" value="Genomic_DNA"/>
</dbReference>
<keyword evidence="1" id="KW-0472">Membrane</keyword>
<name>A0A1I1RQ26_9GAMM</name>